<dbReference type="GO" id="GO:0005694">
    <property type="term" value="C:chromosome"/>
    <property type="evidence" value="ECO:0007669"/>
    <property type="project" value="UniProtKB-SubCell"/>
</dbReference>
<feature type="coiled-coil region" evidence="8">
    <location>
        <begin position="103"/>
        <end position="133"/>
    </location>
</feature>
<dbReference type="GO" id="GO:0005634">
    <property type="term" value="C:nucleus"/>
    <property type="evidence" value="ECO:0007669"/>
    <property type="project" value="UniProtKB-SubCell"/>
</dbReference>
<evidence type="ECO:0000313" key="11">
    <source>
        <dbReference type="EMBL" id="GBP17512.1"/>
    </source>
</evidence>
<keyword evidence="3" id="KW-0158">Chromosome</keyword>
<comment type="subcellular location">
    <subcellularLocation>
        <location evidence="2">Chromosome</location>
    </subcellularLocation>
    <subcellularLocation>
        <location evidence="1">Nucleus</location>
    </subcellularLocation>
</comment>
<organism evidence="11 12">
    <name type="scientific">Eumeta variegata</name>
    <name type="common">Bagworm moth</name>
    <name type="synonym">Eumeta japonica</name>
    <dbReference type="NCBI Taxonomy" id="151549"/>
    <lineage>
        <taxon>Eukaryota</taxon>
        <taxon>Metazoa</taxon>
        <taxon>Ecdysozoa</taxon>
        <taxon>Arthropoda</taxon>
        <taxon>Hexapoda</taxon>
        <taxon>Insecta</taxon>
        <taxon>Pterygota</taxon>
        <taxon>Neoptera</taxon>
        <taxon>Endopterygota</taxon>
        <taxon>Lepidoptera</taxon>
        <taxon>Glossata</taxon>
        <taxon>Ditrysia</taxon>
        <taxon>Tineoidea</taxon>
        <taxon>Psychidae</taxon>
        <taxon>Oiketicinae</taxon>
        <taxon>Eumeta</taxon>
    </lineage>
</organism>
<evidence type="ECO:0000313" key="12">
    <source>
        <dbReference type="Proteomes" id="UP000299102"/>
    </source>
</evidence>
<keyword evidence="12" id="KW-1185">Reference proteome</keyword>
<feature type="compositionally biased region" description="Polar residues" evidence="9">
    <location>
        <begin position="321"/>
        <end position="343"/>
    </location>
</feature>
<keyword evidence="7" id="KW-0131">Cell cycle</keyword>
<reference evidence="11 12" key="1">
    <citation type="journal article" date="2019" name="Commun. Biol.">
        <title>The bagworm genome reveals a unique fibroin gene that provides high tensile strength.</title>
        <authorList>
            <person name="Kono N."/>
            <person name="Nakamura H."/>
            <person name="Ohtoshi R."/>
            <person name="Tomita M."/>
            <person name="Numata K."/>
            <person name="Arakawa K."/>
        </authorList>
    </citation>
    <scope>NUCLEOTIDE SEQUENCE [LARGE SCALE GENOMIC DNA]</scope>
</reference>
<dbReference type="InterPro" id="IPR057261">
    <property type="entry name" value="Sororin-like_M"/>
</dbReference>
<evidence type="ECO:0000256" key="2">
    <source>
        <dbReference type="ARBA" id="ARBA00004286"/>
    </source>
</evidence>
<feature type="region of interest" description="Disordered" evidence="9">
    <location>
        <begin position="57"/>
        <end position="96"/>
    </location>
</feature>
<feature type="domain" description="Sororin-like middle region" evidence="10">
    <location>
        <begin position="380"/>
        <end position="537"/>
    </location>
</feature>
<dbReference type="Proteomes" id="UP000299102">
    <property type="component" value="Unassembled WGS sequence"/>
</dbReference>
<feature type="region of interest" description="Disordered" evidence="9">
    <location>
        <begin position="462"/>
        <end position="483"/>
    </location>
</feature>
<feature type="compositionally biased region" description="Low complexity" evidence="9">
    <location>
        <begin position="367"/>
        <end position="376"/>
    </location>
</feature>
<comment type="caution">
    <text evidence="11">The sequence shown here is derived from an EMBL/GenBank/DDBJ whole genome shotgun (WGS) entry which is preliminary data.</text>
</comment>
<dbReference type="OrthoDB" id="8028148at2759"/>
<dbReference type="EMBL" id="BGZK01006314">
    <property type="protein sequence ID" value="GBP17512.1"/>
    <property type="molecule type" value="Genomic_DNA"/>
</dbReference>
<feature type="region of interest" description="Disordered" evidence="9">
    <location>
        <begin position="318"/>
        <end position="343"/>
    </location>
</feature>
<evidence type="ECO:0000256" key="3">
    <source>
        <dbReference type="ARBA" id="ARBA00022454"/>
    </source>
</evidence>
<dbReference type="GO" id="GO:0051301">
    <property type="term" value="P:cell division"/>
    <property type="evidence" value="ECO:0007669"/>
    <property type="project" value="UniProtKB-KW"/>
</dbReference>
<evidence type="ECO:0000256" key="8">
    <source>
        <dbReference type="SAM" id="Coils"/>
    </source>
</evidence>
<evidence type="ECO:0000259" key="10">
    <source>
        <dbReference type="Pfam" id="PF09666"/>
    </source>
</evidence>
<gene>
    <name evidence="11" type="ORF">EVAR_70962_1</name>
</gene>
<protein>
    <recommendedName>
        <fullName evidence="10">Sororin-like middle region domain-containing protein</fullName>
    </recommendedName>
</protein>
<keyword evidence="8" id="KW-0175">Coiled coil</keyword>
<feature type="compositionally biased region" description="Polar residues" evidence="9">
    <location>
        <begin position="355"/>
        <end position="365"/>
    </location>
</feature>
<proteinExistence type="predicted"/>
<evidence type="ECO:0000256" key="7">
    <source>
        <dbReference type="ARBA" id="ARBA00023306"/>
    </source>
</evidence>
<keyword evidence="5" id="KW-0498">Mitosis</keyword>
<keyword evidence="4" id="KW-0132">Cell division</keyword>
<dbReference type="Pfam" id="PF09666">
    <property type="entry name" value="Sororin_middle"/>
    <property type="match status" value="1"/>
</dbReference>
<name>A0A4C1TU22_EUMVA</name>
<evidence type="ECO:0000256" key="4">
    <source>
        <dbReference type="ARBA" id="ARBA00022618"/>
    </source>
</evidence>
<evidence type="ECO:0000256" key="1">
    <source>
        <dbReference type="ARBA" id="ARBA00004123"/>
    </source>
</evidence>
<accession>A0A4C1TU22</accession>
<sequence>MKKIKPPNEKHAIIKQIAKLSLKRPKDQNNQFKDSELGLQLESSIFFNPARNSTLLELDSAKDKQQENSKIETKSSPSLKDKQQENSKIETKSSSPFKHRFQLQNFANKSDEIENLLNSLEDEEDIILNSERTNAIDFKTSEPNRNKHGQTQAPENTPNRRVSKRRSAKDKHDNIYEFLSQSQTSDSDNAKHVDPAADIVKKLIKEGKVQVATSCKGKDSDDQLINVDHHDMEIQKENISKNAQIHNDKNRGNEQEGTFSRLARSVLINEADRSNSKRRTQSELLEKMLIYLKRLTSLEVPVIYLHFQVMLYHHRQESKTTQKLNGLEQTSEKSPMQGIHNQSSILSPLNSSIENRQKQNSNLATPSKISSFSSNDSDAENMPPVQHMPHTHNENERIFDSKQLPNPLRALKNRSPLKTINILEVVHLPPLTHQNKTAKSHEIAAKQVDMFGFEEHLDASNQADDTNDELISKPQTDNSKNCIKRPSEELFGFEEYLSQTEISSQENVEFDSNKAINEQSIHEKLQCLQKLKPPEIDLQHHVKQNQNTPLGRSNI</sequence>
<dbReference type="AlphaFoldDB" id="A0A4C1TU22"/>
<feature type="region of interest" description="Disordered" evidence="9">
    <location>
        <begin position="134"/>
        <end position="174"/>
    </location>
</feature>
<evidence type="ECO:0000256" key="6">
    <source>
        <dbReference type="ARBA" id="ARBA00023242"/>
    </source>
</evidence>
<feature type="compositionally biased region" description="Basic and acidic residues" evidence="9">
    <location>
        <begin position="59"/>
        <end position="91"/>
    </location>
</feature>
<feature type="compositionally biased region" description="Polar residues" evidence="9">
    <location>
        <begin position="149"/>
        <end position="160"/>
    </location>
</feature>
<feature type="region of interest" description="Disordered" evidence="9">
    <location>
        <begin position="355"/>
        <end position="383"/>
    </location>
</feature>
<keyword evidence="6" id="KW-0539">Nucleus</keyword>
<evidence type="ECO:0000256" key="5">
    <source>
        <dbReference type="ARBA" id="ARBA00022776"/>
    </source>
</evidence>
<evidence type="ECO:0000256" key="9">
    <source>
        <dbReference type="SAM" id="MobiDB-lite"/>
    </source>
</evidence>